<dbReference type="EMBL" id="LLXH01002770">
    <property type="protein sequence ID" value="PKC55140.1"/>
    <property type="molecule type" value="Genomic_DNA"/>
</dbReference>
<dbReference type="PROSITE" id="PS51886">
    <property type="entry name" value="TLDC"/>
    <property type="match status" value="1"/>
</dbReference>
<dbReference type="Proteomes" id="UP000232688">
    <property type="component" value="Unassembled WGS sequence"/>
</dbReference>
<dbReference type="InterPro" id="IPR006571">
    <property type="entry name" value="TLDc_dom"/>
</dbReference>
<dbReference type="AlphaFoldDB" id="A0A2N0QVU0"/>
<gene>
    <name evidence="2" type="ORF">RhiirA1_476104</name>
</gene>
<feature type="domain" description="TLDc" evidence="1">
    <location>
        <begin position="1"/>
        <end position="105"/>
    </location>
</feature>
<organism evidence="2 3">
    <name type="scientific">Rhizophagus irregularis</name>
    <dbReference type="NCBI Taxonomy" id="588596"/>
    <lineage>
        <taxon>Eukaryota</taxon>
        <taxon>Fungi</taxon>
        <taxon>Fungi incertae sedis</taxon>
        <taxon>Mucoromycota</taxon>
        <taxon>Glomeromycotina</taxon>
        <taxon>Glomeromycetes</taxon>
        <taxon>Glomerales</taxon>
        <taxon>Glomeraceae</taxon>
        <taxon>Rhizophagus</taxon>
    </lineage>
</organism>
<evidence type="ECO:0000313" key="2">
    <source>
        <dbReference type="EMBL" id="PKC55140.1"/>
    </source>
</evidence>
<evidence type="ECO:0000313" key="3">
    <source>
        <dbReference type="Proteomes" id="UP000232688"/>
    </source>
</evidence>
<proteinExistence type="predicted"/>
<reference evidence="2 3" key="2">
    <citation type="submission" date="2017-10" db="EMBL/GenBank/DDBJ databases">
        <title>Genome analyses suggest a sexual origin of heterokaryosis in a supposedly ancient asexual fungus.</title>
        <authorList>
            <person name="Corradi N."/>
            <person name="Sedzielewska K."/>
            <person name="Noel J."/>
            <person name="Charron P."/>
            <person name="Farinelli L."/>
            <person name="Marton T."/>
            <person name="Kruger M."/>
            <person name="Pelin A."/>
            <person name="Brachmann A."/>
            <person name="Corradi N."/>
        </authorList>
    </citation>
    <scope>NUCLEOTIDE SEQUENCE [LARGE SCALE GENOMIC DNA]</scope>
    <source>
        <strain evidence="2 3">A1</strain>
    </source>
</reference>
<dbReference type="Pfam" id="PF07534">
    <property type="entry name" value="TLD"/>
    <property type="match status" value="1"/>
</dbReference>
<evidence type="ECO:0000259" key="1">
    <source>
        <dbReference type="PROSITE" id="PS51886"/>
    </source>
</evidence>
<sequence length="106" mass="12519">KDSTEILGGYNPIEWKSNNDGNFGTTNDSFIFSFKSDDIKRHILSRVKNEKYAIYCYSHICLVFGYFDLYLVGSIGRCDNNYYEKQIRESTEYFSVEEYEVFQILN</sequence>
<reference evidence="2 3" key="1">
    <citation type="submission" date="2017-10" db="EMBL/GenBank/DDBJ databases">
        <title>Extensive intraspecific genome diversity in a model arbuscular mycorrhizal fungus.</title>
        <authorList>
            <person name="Chen E.C.H."/>
            <person name="Morin E."/>
            <person name="Baudet D."/>
            <person name="Noel J."/>
            <person name="Ndikumana S."/>
            <person name="Charron P."/>
            <person name="St-Onge C."/>
            <person name="Giorgi J."/>
            <person name="Grigoriev I.V."/>
            <person name="Roux C."/>
            <person name="Martin F.M."/>
            <person name="Corradi N."/>
        </authorList>
    </citation>
    <scope>NUCLEOTIDE SEQUENCE [LARGE SCALE GENOMIC DNA]</scope>
    <source>
        <strain evidence="2 3">A1</strain>
    </source>
</reference>
<feature type="non-terminal residue" evidence="2">
    <location>
        <position position="1"/>
    </location>
</feature>
<protein>
    <recommendedName>
        <fullName evidence="1">TLDc domain-containing protein</fullName>
    </recommendedName>
</protein>
<accession>A0A2N0QVU0</accession>
<dbReference type="VEuPathDB" id="FungiDB:RhiirA1_476104"/>
<name>A0A2N0QVU0_9GLOM</name>
<comment type="caution">
    <text evidence="2">The sequence shown here is derived from an EMBL/GenBank/DDBJ whole genome shotgun (WGS) entry which is preliminary data.</text>
</comment>